<evidence type="ECO:0000313" key="1">
    <source>
        <dbReference type="EMBL" id="PDP60177.1"/>
    </source>
</evidence>
<evidence type="ECO:0008006" key="3">
    <source>
        <dbReference type="Google" id="ProtNLM"/>
    </source>
</evidence>
<dbReference type="RefSeq" id="WP_097550249.1">
    <property type="nucleotide sequence ID" value="NZ_NSLY01000016.1"/>
</dbReference>
<name>A0A2A6EEQ1_PREIN</name>
<gene>
    <name evidence="1" type="ORF">CLI71_07050</name>
</gene>
<dbReference type="EMBL" id="NSLY01000016">
    <property type="protein sequence ID" value="PDP60177.1"/>
    <property type="molecule type" value="Genomic_DNA"/>
</dbReference>
<comment type="caution">
    <text evidence="1">The sequence shown here is derived from an EMBL/GenBank/DDBJ whole genome shotgun (WGS) entry which is preliminary data.</text>
</comment>
<proteinExistence type="predicted"/>
<dbReference type="AlphaFoldDB" id="A0A2A6EEQ1"/>
<protein>
    <recommendedName>
        <fullName evidence="3">DNA-binding protein</fullName>
    </recommendedName>
</protein>
<dbReference type="Proteomes" id="UP000219058">
    <property type="component" value="Unassembled WGS sequence"/>
</dbReference>
<reference evidence="1 2" key="1">
    <citation type="submission" date="2017-09" db="EMBL/GenBank/DDBJ databases">
        <title>Phase variable restriction modification systems are present in the genome sequences of periodontal pathogens Prevotella intermedia, Tannerella forsythia and Porphyromonas gingivalis.</title>
        <authorList>
            <person name="Haigh R.D."/>
            <person name="Crawford L."/>
            <person name="Ralph J."/>
            <person name="Wanford J."/>
            <person name="Vartoukian S.R."/>
            <person name="Hijazib K."/>
            <person name="Wade W."/>
            <person name="Oggioni M.R."/>
        </authorList>
    </citation>
    <scope>NUCLEOTIDE SEQUENCE [LARGE SCALE GENOMIC DNA]</scope>
    <source>
        <strain evidence="1 2">WW2834</strain>
    </source>
</reference>
<organism evidence="1 2">
    <name type="scientific">Prevotella intermedia</name>
    <dbReference type="NCBI Taxonomy" id="28131"/>
    <lineage>
        <taxon>Bacteria</taxon>
        <taxon>Pseudomonadati</taxon>
        <taxon>Bacteroidota</taxon>
        <taxon>Bacteroidia</taxon>
        <taxon>Bacteroidales</taxon>
        <taxon>Prevotellaceae</taxon>
        <taxon>Prevotella</taxon>
    </lineage>
</organism>
<sequence>MTAKELNILAIKMANILADKVANKVLEKLGWNTSQFLPRKEAADFIGYSESYLKKRTDIPTYKIGRKTLYRKEDLTAFLNNKNCMERKP</sequence>
<accession>A0A2A6EEQ1</accession>
<evidence type="ECO:0000313" key="2">
    <source>
        <dbReference type="Proteomes" id="UP000219058"/>
    </source>
</evidence>